<accession>A0A134B6D6</accession>
<dbReference type="GO" id="GO:0000150">
    <property type="term" value="F:DNA strand exchange activity"/>
    <property type="evidence" value="ECO:0007669"/>
    <property type="project" value="InterPro"/>
</dbReference>
<evidence type="ECO:0000313" key="7">
    <source>
        <dbReference type="EMBL" id="KXB75501.1"/>
    </source>
</evidence>
<keyword evidence="1" id="KW-0229">DNA integration</keyword>
<dbReference type="Pfam" id="PF00239">
    <property type="entry name" value="Resolvase"/>
    <property type="match status" value="1"/>
</dbReference>
<evidence type="ECO:0000256" key="5">
    <source>
        <dbReference type="PROSITE-ProRule" id="PRU10137"/>
    </source>
</evidence>
<name>A0A134B6D6_9PORP</name>
<feature type="active site" description="O-(5'-phospho-DNA)-serine intermediate" evidence="4 5">
    <location>
        <position position="30"/>
    </location>
</feature>
<dbReference type="PROSITE" id="PS51736">
    <property type="entry name" value="RECOMBINASES_3"/>
    <property type="match status" value="1"/>
</dbReference>
<protein>
    <submittedName>
        <fullName evidence="7">Resolvase protein</fullName>
    </submittedName>
</protein>
<reference evidence="8" key="1">
    <citation type="submission" date="2016-01" db="EMBL/GenBank/DDBJ databases">
        <authorList>
            <person name="Mitreva M."/>
            <person name="Pepin K.H."/>
            <person name="Mihindukulasuriya K.A."/>
            <person name="Fulton R."/>
            <person name="Fronick C."/>
            <person name="O'Laughlin M."/>
            <person name="Miner T."/>
            <person name="Herter B."/>
            <person name="Rosa B.A."/>
            <person name="Cordes M."/>
            <person name="Tomlinson C."/>
            <person name="Wollam A."/>
            <person name="Palsikar V.B."/>
            <person name="Mardis E.R."/>
            <person name="Wilson R.K."/>
        </authorList>
    </citation>
    <scope>NUCLEOTIDE SEQUENCE [LARGE SCALE GENOMIC DNA]</scope>
    <source>
        <strain evidence="8">KA00683</strain>
    </source>
</reference>
<dbReference type="SUPFAM" id="SSF46894">
    <property type="entry name" value="C-terminal effector domain of the bipartite response regulators"/>
    <property type="match status" value="1"/>
</dbReference>
<dbReference type="PROSITE" id="PS00397">
    <property type="entry name" value="RECOMBINASES_1"/>
    <property type="match status" value="1"/>
</dbReference>
<gene>
    <name evidence="7" type="ORF">HMPREF3185_01349</name>
</gene>
<sequence length="235" mass="26716">MSLSQCRVLYTLGITIINIELMIYAYIRVSSDKQTTENQRYELQRFAMHELLHIDRWIEETVSGGRNYRERELGALLDQVGEGDMILCSELSRLGRSLFMVMDILSLCMQRRCTVWTVKDGYRLGEDVTSKVLAFAFALSAEIERKLIAQRTRDALARLRAQGRRLGRPRGSQGKRLKLSGCEAEICHLLALGKTKSAIAQSLGVSIPTLRLFIQRYQLMPEASPQDSEESIKEA</sequence>
<dbReference type="GO" id="GO:0015074">
    <property type="term" value="P:DNA integration"/>
    <property type="evidence" value="ECO:0007669"/>
    <property type="project" value="UniProtKB-KW"/>
</dbReference>
<dbReference type="CDD" id="cd03768">
    <property type="entry name" value="SR_ResInv"/>
    <property type="match status" value="1"/>
</dbReference>
<dbReference type="SMART" id="SM00857">
    <property type="entry name" value="Resolvase"/>
    <property type="match status" value="1"/>
</dbReference>
<dbReference type="AlphaFoldDB" id="A0A134B6D6"/>
<keyword evidence="3" id="KW-0233">DNA recombination</keyword>
<keyword evidence="8" id="KW-1185">Reference proteome</keyword>
<proteinExistence type="predicted"/>
<evidence type="ECO:0000256" key="1">
    <source>
        <dbReference type="ARBA" id="ARBA00022908"/>
    </source>
</evidence>
<dbReference type="InterPro" id="IPR006118">
    <property type="entry name" value="Recombinase_CS"/>
</dbReference>
<dbReference type="EMBL" id="LSDK01000091">
    <property type="protein sequence ID" value="KXB75501.1"/>
    <property type="molecule type" value="Genomic_DNA"/>
</dbReference>
<dbReference type="InterPro" id="IPR006119">
    <property type="entry name" value="Resolv_N"/>
</dbReference>
<dbReference type="InterPro" id="IPR050639">
    <property type="entry name" value="SSR_resolvase"/>
</dbReference>
<comment type="caution">
    <text evidence="7">The sequence shown here is derived from an EMBL/GenBank/DDBJ whole genome shotgun (WGS) entry which is preliminary data.</text>
</comment>
<dbReference type="InterPro" id="IPR036162">
    <property type="entry name" value="Resolvase-like_N_sf"/>
</dbReference>
<evidence type="ECO:0000256" key="3">
    <source>
        <dbReference type="ARBA" id="ARBA00023172"/>
    </source>
</evidence>
<dbReference type="GO" id="GO:0006355">
    <property type="term" value="P:regulation of DNA-templated transcription"/>
    <property type="evidence" value="ECO:0007669"/>
    <property type="project" value="InterPro"/>
</dbReference>
<evidence type="ECO:0000256" key="2">
    <source>
        <dbReference type="ARBA" id="ARBA00023125"/>
    </source>
</evidence>
<dbReference type="SUPFAM" id="SSF53041">
    <property type="entry name" value="Resolvase-like"/>
    <property type="match status" value="1"/>
</dbReference>
<dbReference type="PANTHER" id="PTHR30461">
    <property type="entry name" value="DNA-INVERTASE FROM LAMBDOID PROPHAGE"/>
    <property type="match status" value="1"/>
</dbReference>
<dbReference type="InterPro" id="IPR016032">
    <property type="entry name" value="Sig_transdc_resp-reg_C-effctor"/>
</dbReference>
<dbReference type="NCBIfam" id="NF009949">
    <property type="entry name" value="PRK13413.1"/>
    <property type="match status" value="1"/>
</dbReference>
<keyword evidence="2" id="KW-0238">DNA-binding</keyword>
<dbReference type="PATRIC" id="fig|322095.3.peg.1333"/>
<dbReference type="STRING" id="322095.HMPREF3185_01349"/>
<dbReference type="PANTHER" id="PTHR30461:SF19">
    <property type="entry name" value="SITE-SPECIFIC RECOMBINASE RESOLVASE FAMILY"/>
    <property type="match status" value="1"/>
</dbReference>
<evidence type="ECO:0000259" key="6">
    <source>
        <dbReference type="PROSITE" id="PS51736"/>
    </source>
</evidence>
<evidence type="ECO:0000313" key="8">
    <source>
        <dbReference type="Proteomes" id="UP000070224"/>
    </source>
</evidence>
<feature type="domain" description="Resolvase/invertase-type recombinase catalytic" evidence="6">
    <location>
        <begin position="22"/>
        <end position="163"/>
    </location>
</feature>
<organism evidence="7 8">
    <name type="scientific">Porphyromonas somerae</name>
    <dbReference type="NCBI Taxonomy" id="322095"/>
    <lineage>
        <taxon>Bacteria</taxon>
        <taxon>Pseudomonadati</taxon>
        <taxon>Bacteroidota</taxon>
        <taxon>Bacteroidia</taxon>
        <taxon>Bacteroidales</taxon>
        <taxon>Porphyromonadaceae</taxon>
        <taxon>Porphyromonas</taxon>
    </lineage>
</organism>
<dbReference type="Gene3D" id="3.40.50.1390">
    <property type="entry name" value="Resolvase, N-terminal catalytic domain"/>
    <property type="match status" value="1"/>
</dbReference>
<dbReference type="GO" id="GO:0003677">
    <property type="term" value="F:DNA binding"/>
    <property type="evidence" value="ECO:0007669"/>
    <property type="project" value="UniProtKB-KW"/>
</dbReference>
<evidence type="ECO:0000256" key="4">
    <source>
        <dbReference type="PIRSR" id="PIRSR606118-50"/>
    </source>
</evidence>
<dbReference type="Proteomes" id="UP000070224">
    <property type="component" value="Unassembled WGS sequence"/>
</dbReference>